<dbReference type="SUPFAM" id="SSF52833">
    <property type="entry name" value="Thioredoxin-like"/>
    <property type="match status" value="1"/>
</dbReference>
<sequence length="208" mass="22455">MPIDTSANSNVLLTGSQISQLSSLEVQTSSGSSVAFGSLINPSTGNHSKTLVVALRHFWCGLCKAYLTQLCEQIPESVAKEHGMNIVVLGCGSWEPIKDYAATTNCPYPIYADPTKKVYQTLGTTSTMAHTPSGQPRKSYLKESMFTQAMGSLKVALTNVGSVNKVGSFKQNGGEFIFESGPINIFAHRMQNTEDHTEIAEIIDMLSV</sequence>
<protein>
    <submittedName>
        <fullName evidence="1">Uncharacterized conserved protein</fullName>
    </submittedName>
</protein>
<evidence type="ECO:0000313" key="1">
    <source>
        <dbReference type="EMBL" id="CED83302.1"/>
    </source>
</evidence>
<dbReference type="InterPro" id="IPR036249">
    <property type="entry name" value="Thioredoxin-like_sf"/>
</dbReference>
<dbReference type="PANTHER" id="PTHR28630">
    <property type="match status" value="1"/>
</dbReference>
<organism evidence="1">
    <name type="scientific">Phaffia rhodozyma</name>
    <name type="common">Yeast</name>
    <name type="synonym">Xanthophyllomyces dendrorhous</name>
    <dbReference type="NCBI Taxonomy" id="264483"/>
    <lineage>
        <taxon>Eukaryota</taxon>
        <taxon>Fungi</taxon>
        <taxon>Dikarya</taxon>
        <taxon>Basidiomycota</taxon>
        <taxon>Agaricomycotina</taxon>
        <taxon>Tremellomycetes</taxon>
        <taxon>Cystofilobasidiales</taxon>
        <taxon>Mrakiaceae</taxon>
        <taxon>Phaffia</taxon>
    </lineage>
</organism>
<dbReference type="PANTHER" id="PTHR28630:SF3">
    <property type="entry name" value="PEROXIREDOXIN-LIKE 2C"/>
    <property type="match status" value="1"/>
</dbReference>
<accession>A0A0F7SMM5</accession>
<reference evidence="1" key="1">
    <citation type="submission" date="2014-08" db="EMBL/GenBank/DDBJ databases">
        <authorList>
            <person name="Sharma Rahul"/>
            <person name="Thines Marco"/>
        </authorList>
    </citation>
    <scope>NUCLEOTIDE SEQUENCE</scope>
</reference>
<name>A0A0F7SMM5_PHARH</name>
<dbReference type="CDD" id="cd02970">
    <property type="entry name" value="PRX_like2"/>
    <property type="match status" value="1"/>
</dbReference>
<dbReference type="Pfam" id="PF13911">
    <property type="entry name" value="AhpC-TSA_2"/>
    <property type="match status" value="1"/>
</dbReference>
<dbReference type="InterPro" id="IPR032801">
    <property type="entry name" value="PXL2A/B/C"/>
</dbReference>
<dbReference type="AlphaFoldDB" id="A0A0F7SMM5"/>
<proteinExistence type="predicted"/>
<dbReference type="Gene3D" id="3.40.30.10">
    <property type="entry name" value="Glutaredoxin"/>
    <property type="match status" value="1"/>
</dbReference>
<dbReference type="EMBL" id="LN483142">
    <property type="protein sequence ID" value="CED83302.1"/>
    <property type="molecule type" value="Genomic_DNA"/>
</dbReference>